<dbReference type="Gene3D" id="1.10.30.10">
    <property type="entry name" value="High mobility group box domain"/>
    <property type="match status" value="1"/>
</dbReference>
<comment type="caution">
    <text evidence="1">The sequence shown here is derived from an EMBL/GenBank/DDBJ whole genome shotgun (WGS) entry which is preliminary data.</text>
</comment>
<dbReference type="EMBL" id="JBANRG010000064">
    <property type="protein sequence ID" value="KAK7441181.1"/>
    <property type="molecule type" value="Genomic_DNA"/>
</dbReference>
<dbReference type="Proteomes" id="UP001498398">
    <property type="component" value="Unassembled WGS sequence"/>
</dbReference>
<keyword evidence="2" id="KW-1185">Reference proteome</keyword>
<organism evidence="1 2">
    <name type="scientific">Marasmiellus scandens</name>
    <dbReference type="NCBI Taxonomy" id="2682957"/>
    <lineage>
        <taxon>Eukaryota</taxon>
        <taxon>Fungi</taxon>
        <taxon>Dikarya</taxon>
        <taxon>Basidiomycota</taxon>
        <taxon>Agaricomycotina</taxon>
        <taxon>Agaricomycetes</taxon>
        <taxon>Agaricomycetidae</taxon>
        <taxon>Agaricales</taxon>
        <taxon>Marasmiineae</taxon>
        <taxon>Omphalotaceae</taxon>
        <taxon>Marasmiellus</taxon>
    </lineage>
</organism>
<name>A0ABR1IU44_9AGAR</name>
<protein>
    <submittedName>
        <fullName evidence="1">Uncharacterized protein</fullName>
    </submittedName>
</protein>
<accession>A0ABR1IU44</accession>
<sequence length="286" mass="33000">MAKAKTSKKFELMLAAARKKSSQTRRPWCHHIQRLRIKITALEKRRRKEARQELKQEYMVALQEAFKVVIEQATALQERFGKHDVQWYLDELMQTHRLKQTKKKLSAFQAFVSIEVKRINSEIPEGQPRKKVGDCMGEIKERWSLMSKETQESITADALKELESNCENKELAADNNTLSAFHDVRTTLDDVKVSLQRLNAHTNMESILISVRSNLDHFNAPEVFVTSEHVKEFFDVVIRQTPADLASRLEGHCISGIEGITRTYIQETTAQKAELAKLISEKLHRS</sequence>
<proteinExistence type="predicted"/>
<evidence type="ECO:0000313" key="1">
    <source>
        <dbReference type="EMBL" id="KAK7441181.1"/>
    </source>
</evidence>
<evidence type="ECO:0000313" key="2">
    <source>
        <dbReference type="Proteomes" id="UP001498398"/>
    </source>
</evidence>
<dbReference type="InterPro" id="IPR036910">
    <property type="entry name" value="HMG_box_dom_sf"/>
</dbReference>
<gene>
    <name evidence="1" type="ORF">VKT23_016662</name>
</gene>
<reference evidence="1 2" key="1">
    <citation type="submission" date="2024-01" db="EMBL/GenBank/DDBJ databases">
        <title>A draft genome for the cacao thread blight pathogen Marasmiellus scandens.</title>
        <authorList>
            <person name="Baruah I.K."/>
            <person name="Leung J."/>
            <person name="Bukari Y."/>
            <person name="Amoako-Attah I."/>
            <person name="Meinhardt L.W."/>
            <person name="Bailey B.A."/>
            <person name="Cohen S.P."/>
        </authorList>
    </citation>
    <scope>NUCLEOTIDE SEQUENCE [LARGE SCALE GENOMIC DNA]</scope>
    <source>
        <strain evidence="1 2">GH-19</strain>
    </source>
</reference>